<dbReference type="Gene3D" id="2.60.120.260">
    <property type="entry name" value="Galactose-binding domain-like"/>
    <property type="match status" value="2"/>
</dbReference>
<keyword evidence="4" id="KW-0326">Glycosidase</keyword>
<dbReference type="InterPro" id="IPR017853">
    <property type="entry name" value="GH"/>
</dbReference>
<comment type="similarity">
    <text evidence="1 2">Belongs to the glycosyl hydrolase 35 family.</text>
</comment>
<dbReference type="PRINTS" id="PR00742">
    <property type="entry name" value="GLHYDRLASE35"/>
</dbReference>
<dbReference type="InterPro" id="IPR001944">
    <property type="entry name" value="Glycoside_Hdrlase_35"/>
</dbReference>
<evidence type="ECO:0000256" key="1">
    <source>
        <dbReference type="ARBA" id="ARBA00009809"/>
    </source>
</evidence>
<name>A0ABT9U2M9_PAEHA</name>
<comment type="caution">
    <text evidence="4">The sequence shown here is derived from an EMBL/GenBank/DDBJ whole genome shotgun (WGS) entry which is preliminary data.</text>
</comment>
<dbReference type="Gene3D" id="3.20.20.80">
    <property type="entry name" value="Glycosidases"/>
    <property type="match status" value="1"/>
</dbReference>
<evidence type="ECO:0000313" key="5">
    <source>
        <dbReference type="Proteomes" id="UP001229346"/>
    </source>
</evidence>
<reference evidence="4 5" key="1">
    <citation type="submission" date="2023-07" db="EMBL/GenBank/DDBJ databases">
        <title>Sorghum-associated microbial communities from plants grown in Nebraska, USA.</title>
        <authorList>
            <person name="Schachtman D."/>
        </authorList>
    </citation>
    <scope>NUCLEOTIDE SEQUENCE [LARGE SCALE GENOMIC DNA]</scope>
    <source>
        <strain evidence="4 5">CC482</strain>
    </source>
</reference>
<proteinExistence type="inferred from homology"/>
<dbReference type="SUPFAM" id="SSF49785">
    <property type="entry name" value="Galactose-binding domain-like"/>
    <property type="match status" value="1"/>
</dbReference>
<dbReference type="InterPro" id="IPR031330">
    <property type="entry name" value="Gly_Hdrlase_35_cat"/>
</dbReference>
<dbReference type="InterPro" id="IPR008979">
    <property type="entry name" value="Galactose-bd-like_sf"/>
</dbReference>
<protein>
    <submittedName>
        <fullName evidence="4">Beta-galactosidase</fullName>
        <ecNumber evidence="4">3.2.1.23</ecNumber>
    </submittedName>
</protein>
<organism evidence="4 5">
    <name type="scientific">Paenibacillus harenae</name>
    <dbReference type="NCBI Taxonomy" id="306543"/>
    <lineage>
        <taxon>Bacteria</taxon>
        <taxon>Bacillati</taxon>
        <taxon>Bacillota</taxon>
        <taxon>Bacilli</taxon>
        <taxon>Bacillales</taxon>
        <taxon>Paenibacillaceae</taxon>
        <taxon>Paenibacillus</taxon>
    </lineage>
</organism>
<gene>
    <name evidence="4" type="ORF">J2T15_003323</name>
</gene>
<accession>A0ABT9U2M9</accession>
<evidence type="ECO:0000256" key="2">
    <source>
        <dbReference type="RuleBase" id="RU003679"/>
    </source>
</evidence>
<feature type="domain" description="Glycoside hydrolase 35 catalytic" evidence="3">
    <location>
        <begin position="20"/>
        <end position="316"/>
    </location>
</feature>
<dbReference type="EC" id="3.2.1.23" evidence="4"/>
<dbReference type="Pfam" id="PF01301">
    <property type="entry name" value="Glyco_hydro_35"/>
    <property type="match status" value="1"/>
</dbReference>
<evidence type="ECO:0000313" key="4">
    <source>
        <dbReference type="EMBL" id="MDQ0113880.1"/>
    </source>
</evidence>
<sequence>MGMDIQAKTVVQFEAEAVRIHGKPQVLLSASLFYFRIPRAYWKERMEQLKAFGYNSIDVYFPWNYHEREEGVWDFGGERDISAFLAAAAETGLWVVARPGPYICSEWDGGALPAYLFAKDMKLRDNDSSFLRSVASWFDRILPLLKAYQAGEGGTVIAVQLDNELDFYDCSDPAGYMTALRDMALAHDIAVPIFACAGQGGLLQASGLVDGVVPTCNFYPDNRDPEFESKVLHYRGLLADRGYPLLVTETNRAHYLLRRLLGCGAKLLGPYLQVSGTDFGFTNATNNWGKPLAFMTSDYDFGGMISPEGHIRQEAYEGRLLGRLLEAYGASLAAATVTSAEESAGIAIAGESEGVAGPYSLSLQGGGRLLFVTNLEDRDKEIALTDTQSGGRPFVLKGGRSLALPSHLPLASWGVQGVIASSTAELYMAKPLTGGAAIAFHTDGSGSIELKLEAGCFVEAAENLTAEQNGGEALVLSFAGTEAASCKVRLAGGGELTLYVHGREAALYAEGLDERGAVRFGEPIRYEGAGGHPAIEYALSAVDAAKPLSDRESLDEKAASASRLETQGIYRGYAWYEASVKASVTPVHGVLIRQASDVISLYADGDYVGTATPGGGSRYMPLSDPQPLQVGKLLARTEIWGHTNFDDPRLPALRLNAMKGMTGMAAITAVRDLSRNWSVYRADKRELQEELTADIDRSLWPIVSFGGWLSPDHPAFEYYSRSFAAADDADSWTLHFQGLQSHATVYVSGTDAKLSVNPFDPYIDITPYVQAGRQTLLTVFVERVLGLPAGRVLLYEGVEATDWSVAGAEEQELAAAADEKRGQAVQAELPIALEPGATSWLYGNIVNSSGGAGWRVTVAGKGLKLTVMMEERIVGRLWLPSDDDRPVLTGGSPNSVYFPGAWLQDNKGKLRIWMEAVDRRNPGTLESISFQAVQC</sequence>
<dbReference type="PANTHER" id="PTHR23421">
    <property type="entry name" value="BETA-GALACTOSIDASE RELATED"/>
    <property type="match status" value="1"/>
</dbReference>
<dbReference type="GO" id="GO:0004565">
    <property type="term" value="F:beta-galactosidase activity"/>
    <property type="evidence" value="ECO:0007669"/>
    <property type="project" value="UniProtKB-EC"/>
</dbReference>
<keyword evidence="4" id="KW-0378">Hydrolase</keyword>
<dbReference type="RefSeq" id="WP_307205139.1">
    <property type="nucleotide sequence ID" value="NZ_JAUSSU010000006.1"/>
</dbReference>
<dbReference type="Proteomes" id="UP001229346">
    <property type="component" value="Unassembled WGS sequence"/>
</dbReference>
<evidence type="ECO:0000259" key="3">
    <source>
        <dbReference type="Pfam" id="PF01301"/>
    </source>
</evidence>
<keyword evidence="5" id="KW-1185">Reference proteome</keyword>
<dbReference type="EMBL" id="JAUSSU010000006">
    <property type="protein sequence ID" value="MDQ0113880.1"/>
    <property type="molecule type" value="Genomic_DNA"/>
</dbReference>
<dbReference type="SUPFAM" id="SSF51445">
    <property type="entry name" value="(Trans)glycosidases"/>
    <property type="match status" value="1"/>
</dbReference>